<evidence type="ECO:0000256" key="1">
    <source>
        <dbReference type="SAM" id="MobiDB-lite"/>
    </source>
</evidence>
<evidence type="ECO:0000313" key="3">
    <source>
        <dbReference type="Proteomes" id="UP001217485"/>
    </source>
</evidence>
<sequence>MTQPLLIFIGCPNRLHMVRILIGKLSRKNPLSELGEGGFPGGTGARFAPAQVVDREPDVTERAALARGSLLQQRQAEHDLSGSEQVPAEIGQHFQPRVGVVLGPARRQAERASPRLAEAQTRGPRVPAQPD</sequence>
<evidence type="ECO:0000313" key="2">
    <source>
        <dbReference type="EMBL" id="MDC0685593.1"/>
    </source>
</evidence>
<gene>
    <name evidence="2" type="ORF">POL72_48255</name>
</gene>
<name>A0ABT5CI32_9BACT</name>
<accession>A0ABT5CI32</accession>
<dbReference type="Proteomes" id="UP001217485">
    <property type="component" value="Unassembled WGS sequence"/>
</dbReference>
<protein>
    <submittedName>
        <fullName evidence="2">Uncharacterized protein</fullName>
    </submittedName>
</protein>
<comment type="caution">
    <text evidence="2">The sequence shown here is derived from an EMBL/GenBank/DDBJ whole genome shotgun (WGS) entry which is preliminary data.</text>
</comment>
<feature type="region of interest" description="Disordered" evidence="1">
    <location>
        <begin position="104"/>
        <end position="131"/>
    </location>
</feature>
<proteinExistence type="predicted"/>
<keyword evidence="3" id="KW-1185">Reference proteome</keyword>
<dbReference type="RefSeq" id="WP_272103985.1">
    <property type="nucleotide sequence ID" value="NZ_JAQNDK010000007.1"/>
</dbReference>
<organism evidence="2 3">
    <name type="scientific">Sorangium atrum</name>
    <dbReference type="NCBI Taxonomy" id="2995308"/>
    <lineage>
        <taxon>Bacteria</taxon>
        <taxon>Pseudomonadati</taxon>
        <taxon>Myxococcota</taxon>
        <taxon>Polyangia</taxon>
        <taxon>Polyangiales</taxon>
        <taxon>Polyangiaceae</taxon>
        <taxon>Sorangium</taxon>
    </lineage>
</organism>
<reference evidence="2 3" key="1">
    <citation type="submission" date="2023-01" db="EMBL/GenBank/DDBJ databases">
        <title>Minimal conservation of predation-associated metabolite biosynthetic gene clusters underscores biosynthetic potential of Myxococcota including descriptions for ten novel species: Archangium lansinium sp. nov., Myxococcus landrumus sp. nov., Nannocystis bai.</title>
        <authorList>
            <person name="Ahearne A."/>
            <person name="Stevens C."/>
            <person name="Dowd S."/>
        </authorList>
    </citation>
    <scope>NUCLEOTIDE SEQUENCE [LARGE SCALE GENOMIC DNA]</scope>
    <source>
        <strain evidence="2 3">WIWO2</strain>
    </source>
</reference>
<dbReference type="EMBL" id="JAQNDK010000007">
    <property type="protein sequence ID" value="MDC0685593.1"/>
    <property type="molecule type" value="Genomic_DNA"/>
</dbReference>